<keyword evidence="2" id="KW-0812">Transmembrane</keyword>
<comment type="caution">
    <text evidence="3">The sequence shown here is derived from an EMBL/GenBank/DDBJ whole genome shotgun (WGS) entry which is preliminary data.</text>
</comment>
<dbReference type="AlphaFoldDB" id="A0A8H3IYV4"/>
<sequence length="554" mass="60735">MSMNEEHPSLDEREEPFRFPQALEGIAADTIHRSAIICRRLGSNLSFLLIGVPRAIASPIDTLSLGNSAALNASTVADNSSNPAEDVKYLTGAFNWKYWNQRADGIRHHVDRTQCMVKLNAVLSVIGPLEQASTNASSGALTLLPTAGALIGAPTQELWMLYKLVPVAGVLSMMLSLGGNIVPTEASSYKKRVPRFSYMGLVRTRSNEAEIEELEEVLEEEESDSQAFANMVERRARDLRGGQRFMRVWIGIVLQLFWIGVVMVACWFVGSGSILFWWCKGWGWMWLWYITVAASSILENIAGVPFTDQWTLRVSRAPRVRISEDAPLVRQPKPTTVFRPAEDNQSDLPLDKSKNAPTVQVFEEVPLVRRTASGSPTEATGILDALKAGFNCTGQVIRDSNEPWSSSRVPFYVIISQEGISGPHAALRVFSKAFAIGVFVTGTAIFASAQLIAMSIAIAVLCLVLAAGVFGRVIALWMVSEMMKTSPVLHRVVKSRALAAEYIDHILNIDGLVVDVMGHVIVNGRCIQRHNQIFSLASWLGLLAGPFNIGKLTG</sequence>
<evidence type="ECO:0000256" key="1">
    <source>
        <dbReference type="SAM" id="Coils"/>
    </source>
</evidence>
<evidence type="ECO:0000313" key="4">
    <source>
        <dbReference type="Proteomes" id="UP000664521"/>
    </source>
</evidence>
<dbReference type="EMBL" id="CAJPDS010000079">
    <property type="protein sequence ID" value="CAF9935015.1"/>
    <property type="molecule type" value="Genomic_DNA"/>
</dbReference>
<keyword evidence="2" id="KW-1133">Transmembrane helix</keyword>
<organism evidence="3 4">
    <name type="scientific">Heterodermia speciosa</name>
    <dbReference type="NCBI Taxonomy" id="116794"/>
    <lineage>
        <taxon>Eukaryota</taxon>
        <taxon>Fungi</taxon>
        <taxon>Dikarya</taxon>
        <taxon>Ascomycota</taxon>
        <taxon>Pezizomycotina</taxon>
        <taxon>Lecanoromycetes</taxon>
        <taxon>OSLEUM clade</taxon>
        <taxon>Lecanoromycetidae</taxon>
        <taxon>Caliciales</taxon>
        <taxon>Physciaceae</taxon>
        <taxon>Heterodermia</taxon>
    </lineage>
</organism>
<protein>
    <submittedName>
        <fullName evidence="3">Uncharacterized protein</fullName>
    </submittedName>
</protein>
<dbReference type="OrthoDB" id="5382699at2759"/>
<gene>
    <name evidence="3" type="ORF">HETSPECPRED_009430</name>
</gene>
<proteinExistence type="predicted"/>
<dbReference type="Proteomes" id="UP000664521">
    <property type="component" value="Unassembled WGS sequence"/>
</dbReference>
<feature type="transmembrane region" description="Helical" evidence="2">
    <location>
        <begin position="284"/>
        <end position="306"/>
    </location>
</feature>
<reference evidence="3" key="1">
    <citation type="submission" date="2021-03" db="EMBL/GenBank/DDBJ databases">
        <authorList>
            <person name="Tagirdzhanova G."/>
        </authorList>
    </citation>
    <scope>NUCLEOTIDE SEQUENCE</scope>
</reference>
<feature type="transmembrane region" description="Helical" evidence="2">
    <location>
        <begin position="433"/>
        <end position="452"/>
    </location>
</feature>
<evidence type="ECO:0000313" key="3">
    <source>
        <dbReference type="EMBL" id="CAF9935015.1"/>
    </source>
</evidence>
<feature type="transmembrane region" description="Helical" evidence="2">
    <location>
        <begin position="458"/>
        <end position="479"/>
    </location>
</feature>
<accession>A0A8H3IYV4</accession>
<feature type="transmembrane region" description="Helical" evidence="2">
    <location>
        <begin position="159"/>
        <end position="182"/>
    </location>
</feature>
<keyword evidence="4" id="KW-1185">Reference proteome</keyword>
<feature type="transmembrane region" description="Helical" evidence="2">
    <location>
        <begin position="248"/>
        <end position="278"/>
    </location>
</feature>
<keyword evidence="1" id="KW-0175">Coiled coil</keyword>
<name>A0A8H3IYV4_9LECA</name>
<evidence type="ECO:0000256" key="2">
    <source>
        <dbReference type="SAM" id="Phobius"/>
    </source>
</evidence>
<keyword evidence="2" id="KW-0472">Membrane</keyword>
<feature type="coiled-coil region" evidence="1">
    <location>
        <begin position="204"/>
        <end position="231"/>
    </location>
</feature>